<organism evidence="2 3">
    <name type="scientific">Hypothenemus hampei</name>
    <name type="common">Coffee berry borer</name>
    <dbReference type="NCBI Taxonomy" id="57062"/>
    <lineage>
        <taxon>Eukaryota</taxon>
        <taxon>Metazoa</taxon>
        <taxon>Ecdysozoa</taxon>
        <taxon>Arthropoda</taxon>
        <taxon>Hexapoda</taxon>
        <taxon>Insecta</taxon>
        <taxon>Pterygota</taxon>
        <taxon>Neoptera</taxon>
        <taxon>Endopterygota</taxon>
        <taxon>Coleoptera</taxon>
        <taxon>Polyphaga</taxon>
        <taxon>Cucujiformia</taxon>
        <taxon>Curculionidae</taxon>
        <taxon>Scolytinae</taxon>
        <taxon>Hypothenemus</taxon>
    </lineage>
</organism>
<dbReference type="AlphaFoldDB" id="A0ABD1E309"/>
<evidence type="ECO:0000313" key="2">
    <source>
        <dbReference type="EMBL" id="KAL1489066.1"/>
    </source>
</evidence>
<feature type="region of interest" description="Disordered" evidence="1">
    <location>
        <begin position="72"/>
        <end position="99"/>
    </location>
</feature>
<sequence length="156" mass="18344">MEKEYSSLSVAQGYTPNKEINLTETIFSELEPGMYAVDGRSSDPDYVKIWKNSSSENEDHIVIEDEKIYPNSTQKRKLTQTGRARDENKKSRMHGEEYLGLKKDDDGHFKLMVRKNKRTLKPGCNSQKCKTSKVRFCSDFKEDERKHIFEYFWELT</sequence>
<dbReference type="EMBL" id="JBDJPC010000012">
    <property type="protein sequence ID" value="KAL1489066.1"/>
    <property type="molecule type" value="Genomic_DNA"/>
</dbReference>
<name>A0ABD1E309_HYPHA</name>
<protein>
    <submittedName>
        <fullName evidence="2">Uncharacterized protein</fullName>
    </submittedName>
</protein>
<proteinExistence type="predicted"/>
<comment type="caution">
    <text evidence="2">The sequence shown here is derived from an EMBL/GenBank/DDBJ whole genome shotgun (WGS) entry which is preliminary data.</text>
</comment>
<feature type="compositionally biased region" description="Basic and acidic residues" evidence="1">
    <location>
        <begin position="83"/>
        <end position="99"/>
    </location>
</feature>
<dbReference type="Proteomes" id="UP001566132">
    <property type="component" value="Unassembled WGS sequence"/>
</dbReference>
<gene>
    <name evidence="2" type="ORF">ABEB36_014011</name>
</gene>
<accession>A0ABD1E309</accession>
<keyword evidence="3" id="KW-1185">Reference proteome</keyword>
<reference evidence="2 3" key="1">
    <citation type="submission" date="2024-05" db="EMBL/GenBank/DDBJ databases">
        <title>Genetic variation in Jamaican populations of the coffee berry borer (Hypothenemus hampei).</title>
        <authorList>
            <person name="Errbii M."/>
            <person name="Myrie A."/>
        </authorList>
    </citation>
    <scope>NUCLEOTIDE SEQUENCE [LARGE SCALE GENOMIC DNA]</scope>
    <source>
        <strain evidence="2">JA-Hopewell-2020-01-JO</strain>
        <tissue evidence="2">Whole body</tissue>
    </source>
</reference>
<evidence type="ECO:0000313" key="3">
    <source>
        <dbReference type="Proteomes" id="UP001566132"/>
    </source>
</evidence>
<evidence type="ECO:0000256" key="1">
    <source>
        <dbReference type="SAM" id="MobiDB-lite"/>
    </source>
</evidence>